<sequence>MEKYQNATSLLFSYLENINDTENVIELFAEDAAIELPYLNSLGISWQWKGRDAVYEFLKAIPRTFVGFRSEDITIQMETSEKVFAEYAISGKEVVTGNPYQQSFMGRLVAENGKITLLREFMDMTHVPATLSFNHPYDLLNVKNNITVGIDHIGINVPDIESASSFLQQAFDAEILYESYSKQQPPLEFDGNEANLNLSPQTKLFACRMIKIGSGPDIELFEVHVNGQREAVKSSDLGIQHFAIYTEDIKSSLEKFSKAGGKLLSDPDRLLFPLETGEKNFFCYGVTPWGTSVEFITYPDGMPYEKQTNLRRFKAGRSVFFTPDIR</sequence>
<dbReference type="InterPro" id="IPR051785">
    <property type="entry name" value="MMCE/EMCE_epimerase"/>
</dbReference>
<feature type="domain" description="VOC" evidence="2">
    <location>
        <begin position="149"/>
        <end position="298"/>
    </location>
</feature>
<gene>
    <name evidence="3" type="ORF">ACFOWA_01805</name>
</gene>
<dbReference type="Pfam" id="PF13669">
    <property type="entry name" value="Glyoxalase_4"/>
    <property type="match status" value="1"/>
</dbReference>
<evidence type="ECO:0000313" key="4">
    <source>
        <dbReference type="Proteomes" id="UP001595789"/>
    </source>
</evidence>
<dbReference type="InterPro" id="IPR032710">
    <property type="entry name" value="NTF2-like_dom_sf"/>
</dbReference>
<dbReference type="PANTHER" id="PTHR43048">
    <property type="entry name" value="METHYLMALONYL-COA EPIMERASE"/>
    <property type="match status" value="1"/>
</dbReference>
<accession>A0ABV8P884</accession>
<dbReference type="InterPro" id="IPR029068">
    <property type="entry name" value="Glyas_Bleomycin-R_OHBP_Dase"/>
</dbReference>
<dbReference type="Gene3D" id="3.10.180.10">
    <property type="entry name" value="2,3-Dihydroxybiphenyl 1,2-Dioxygenase, domain 1"/>
    <property type="match status" value="1"/>
</dbReference>
<dbReference type="PANTHER" id="PTHR43048:SF6">
    <property type="entry name" value="BLR8189 PROTEIN"/>
    <property type="match status" value="1"/>
</dbReference>
<protein>
    <submittedName>
        <fullName evidence="3">Nuclear transport factor 2 family protein</fullName>
    </submittedName>
</protein>
<reference evidence="4" key="1">
    <citation type="journal article" date="2019" name="Int. J. Syst. Evol. Microbiol.">
        <title>The Global Catalogue of Microorganisms (GCM) 10K type strain sequencing project: providing services to taxonomists for standard genome sequencing and annotation.</title>
        <authorList>
            <consortium name="The Broad Institute Genomics Platform"/>
            <consortium name="The Broad Institute Genome Sequencing Center for Infectious Disease"/>
            <person name="Wu L."/>
            <person name="Ma J."/>
        </authorList>
    </citation>
    <scope>NUCLEOTIDE SEQUENCE [LARGE SCALE GENOMIC DNA]</scope>
    <source>
        <strain evidence="4">CCM 8691</strain>
    </source>
</reference>
<proteinExistence type="predicted"/>
<evidence type="ECO:0000256" key="1">
    <source>
        <dbReference type="ARBA" id="ARBA00022723"/>
    </source>
</evidence>
<keyword evidence="1" id="KW-0479">Metal-binding</keyword>
<evidence type="ECO:0000313" key="3">
    <source>
        <dbReference type="EMBL" id="MFC4209896.1"/>
    </source>
</evidence>
<dbReference type="Proteomes" id="UP001595789">
    <property type="component" value="Unassembled WGS sequence"/>
</dbReference>
<dbReference type="InterPro" id="IPR037401">
    <property type="entry name" value="SnoaL-like"/>
</dbReference>
<dbReference type="Gene3D" id="3.10.450.50">
    <property type="match status" value="1"/>
</dbReference>
<dbReference type="EMBL" id="JBHSBW010000003">
    <property type="protein sequence ID" value="MFC4209896.1"/>
    <property type="molecule type" value="Genomic_DNA"/>
</dbReference>
<dbReference type="Pfam" id="PF12680">
    <property type="entry name" value="SnoaL_2"/>
    <property type="match status" value="1"/>
</dbReference>
<keyword evidence="4" id="KW-1185">Reference proteome</keyword>
<organism evidence="3 4">
    <name type="scientific">Pedobacter lithocola</name>
    <dbReference type="NCBI Taxonomy" id="1908239"/>
    <lineage>
        <taxon>Bacteria</taxon>
        <taxon>Pseudomonadati</taxon>
        <taxon>Bacteroidota</taxon>
        <taxon>Sphingobacteriia</taxon>
        <taxon>Sphingobacteriales</taxon>
        <taxon>Sphingobacteriaceae</taxon>
        <taxon>Pedobacter</taxon>
    </lineage>
</organism>
<name>A0ABV8P884_9SPHI</name>
<dbReference type="SUPFAM" id="SSF54427">
    <property type="entry name" value="NTF2-like"/>
    <property type="match status" value="1"/>
</dbReference>
<comment type="caution">
    <text evidence="3">The sequence shown here is derived from an EMBL/GenBank/DDBJ whole genome shotgun (WGS) entry which is preliminary data.</text>
</comment>
<dbReference type="RefSeq" id="WP_378981172.1">
    <property type="nucleotide sequence ID" value="NZ_JBHSBW010000003.1"/>
</dbReference>
<dbReference type="PROSITE" id="PS51819">
    <property type="entry name" value="VOC"/>
    <property type="match status" value="1"/>
</dbReference>
<evidence type="ECO:0000259" key="2">
    <source>
        <dbReference type="PROSITE" id="PS51819"/>
    </source>
</evidence>
<dbReference type="InterPro" id="IPR037523">
    <property type="entry name" value="VOC_core"/>
</dbReference>
<dbReference type="SUPFAM" id="SSF54593">
    <property type="entry name" value="Glyoxalase/Bleomycin resistance protein/Dihydroxybiphenyl dioxygenase"/>
    <property type="match status" value="1"/>
</dbReference>